<dbReference type="GO" id="GO:0022857">
    <property type="term" value="F:transmembrane transporter activity"/>
    <property type="evidence" value="ECO:0007669"/>
    <property type="project" value="InterPro"/>
</dbReference>
<sequence length="416" mass="43017">MTAADRPSAKTKRNIAALIAAQAILGAQMPVYFVLGGLSGKMLASNPCWATLPISLIVLGSMISAPPLAAFMGRFGRRAGFFLGTFGGAFGALLCTIALYSGSFALFLIGSFITGLYFCAHGFYRFAASDSSEPAFRPKAISWVMAGGLISAILGPFIVRQTGGAAVSLPGLDLPPVPFAAAYLSMVVLNVLGSAIFLFLDIPKPKPPKAGTDAGRSRWELLKSPGILVAMIVSMVAYALMNLVMTSTPLAVVGCGFTPDDAANIVSAHVLAMYVPSFFTGPLIARFGTRLIIATGLVLLAGAGIVGLSGVDLGNFYLALVLLGIGWNFGFIGGTTMLAQYHTPEEATRAQGMNDFAVFGMVTLASLSSGILMNCSGGDPVSGWTAVNIAMVPLLMLAGGALIWLTLAGARRAPTA</sequence>
<feature type="transmembrane region" description="Helical" evidence="4">
    <location>
        <begin position="50"/>
        <end position="72"/>
    </location>
</feature>
<feature type="transmembrane region" description="Helical" evidence="4">
    <location>
        <begin position="15"/>
        <end position="38"/>
    </location>
</feature>
<evidence type="ECO:0000256" key="4">
    <source>
        <dbReference type="SAM" id="Phobius"/>
    </source>
</evidence>
<feature type="transmembrane region" description="Helical" evidence="4">
    <location>
        <begin position="79"/>
        <end position="100"/>
    </location>
</feature>
<feature type="transmembrane region" description="Helical" evidence="4">
    <location>
        <begin position="106"/>
        <end position="128"/>
    </location>
</feature>
<evidence type="ECO:0000256" key="1">
    <source>
        <dbReference type="ARBA" id="ARBA00022692"/>
    </source>
</evidence>
<dbReference type="RefSeq" id="WP_160854864.1">
    <property type="nucleotide sequence ID" value="NZ_WUWG01000003.1"/>
</dbReference>
<name>A0A6B0TN30_9RHOB</name>
<dbReference type="InterPro" id="IPR036259">
    <property type="entry name" value="MFS_trans_sf"/>
</dbReference>
<protein>
    <submittedName>
        <fullName evidence="6">MFS transporter</fullName>
    </submittedName>
</protein>
<feature type="transmembrane region" description="Helical" evidence="4">
    <location>
        <begin position="385"/>
        <end position="407"/>
    </location>
</feature>
<dbReference type="EMBL" id="WUWG01000003">
    <property type="protein sequence ID" value="MXU65937.1"/>
    <property type="molecule type" value="Genomic_DNA"/>
</dbReference>
<feature type="domain" description="Major facilitator superfamily (MFS) profile" evidence="5">
    <location>
        <begin position="226"/>
        <end position="416"/>
    </location>
</feature>
<feature type="transmembrane region" description="Helical" evidence="4">
    <location>
        <begin position="265"/>
        <end position="284"/>
    </location>
</feature>
<gene>
    <name evidence="6" type="ORF">GSH16_10785</name>
</gene>
<comment type="caution">
    <text evidence="6">The sequence shown here is derived from an EMBL/GenBank/DDBJ whole genome shotgun (WGS) entry which is preliminary data.</text>
</comment>
<dbReference type="PANTHER" id="PTHR23534:SF1">
    <property type="entry name" value="MAJOR FACILITATOR SUPERFAMILY PROTEIN"/>
    <property type="match status" value="1"/>
</dbReference>
<accession>A0A6B0TN30</accession>
<dbReference type="SUPFAM" id="SSF103473">
    <property type="entry name" value="MFS general substrate transporter"/>
    <property type="match status" value="1"/>
</dbReference>
<feature type="transmembrane region" description="Helical" evidence="4">
    <location>
        <begin position="353"/>
        <end position="373"/>
    </location>
</feature>
<feature type="transmembrane region" description="Helical" evidence="4">
    <location>
        <begin position="316"/>
        <end position="341"/>
    </location>
</feature>
<evidence type="ECO:0000313" key="6">
    <source>
        <dbReference type="EMBL" id="MXU65937.1"/>
    </source>
</evidence>
<feature type="transmembrane region" description="Helical" evidence="4">
    <location>
        <begin position="140"/>
        <end position="159"/>
    </location>
</feature>
<evidence type="ECO:0000256" key="3">
    <source>
        <dbReference type="ARBA" id="ARBA00023136"/>
    </source>
</evidence>
<feature type="transmembrane region" description="Helical" evidence="4">
    <location>
        <begin position="221"/>
        <end position="245"/>
    </location>
</feature>
<keyword evidence="7" id="KW-1185">Reference proteome</keyword>
<proteinExistence type="predicted"/>
<evidence type="ECO:0000259" key="5">
    <source>
        <dbReference type="PROSITE" id="PS50850"/>
    </source>
</evidence>
<keyword evidence="2 4" id="KW-1133">Transmembrane helix</keyword>
<dbReference type="Pfam" id="PF07690">
    <property type="entry name" value="MFS_1"/>
    <property type="match status" value="1"/>
</dbReference>
<reference evidence="6 7" key="1">
    <citation type="submission" date="2019-12" db="EMBL/GenBank/DDBJ databases">
        <title>Strain KN286 was isolated from seawater, which was collected from Caroline Seamount in the tropical western Pacific.</title>
        <authorList>
            <person name="Wang Q."/>
        </authorList>
    </citation>
    <scope>NUCLEOTIDE SEQUENCE [LARGE SCALE GENOMIC DNA]</scope>
    <source>
        <strain evidence="6 7">KN286</strain>
    </source>
</reference>
<dbReference type="Proteomes" id="UP000436016">
    <property type="component" value="Unassembled WGS sequence"/>
</dbReference>
<evidence type="ECO:0000256" key="2">
    <source>
        <dbReference type="ARBA" id="ARBA00022989"/>
    </source>
</evidence>
<evidence type="ECO:0000313" key="7">
    <source>
        <dbReference type="Proteomes" id="UP000436016"/>
    </source>
</evidence>
<keyword evidence="1 4" id="KW-0812">Transmembrane</keyword>
<feature type="transmembrane region" description="Helical" evidence="4">
    <location>
        <begin position="179"/>
        <end position="200"/>
    </location>
</feature>
<dbReference type="PROSITE" id="PS50850">
    <property type="entry name" value="MFS"/>
    <property type="match status" value="1"/>
</dbReference>
<dbReference type="InterPro" id="IPR011701">
    <property type="entry name" value="MFS"/>
</dbReference>
<organism evidence="6 7">
    <name type="scientific">Oceanomicrobium pacificus</name>
    <dbReference type="NCBI Taxonomy" id="2692916"/>
    <lineage>
        <taxon>Bacteria</taxon>
        <taxon>Pseudomonadati</taxon>
        <taxon>Pseudomonadota</taxon>
        <taxon>Alphaproteobacteria</taxon>
        <taxon>Rhodobacterales</taxon>
        <taxon>Paracoccaceae</taxon>
        <taxon>Oceanomicrobium</taxon>
    </lineage>
</organism>
<keyword evidence="3 4" id="KW-0472">Membrane</keyword>
<feature type="transmembrane region" description="Helical" evidence="4">
    <location>
        <begin position="291"/>
        <end position="310"/>
    </location>
</feature>
<dbReference type="Gene3D" id="1.20.1250.20">
    <property type="entry name" value="MFS general substrate transporter like domains"/>
    <property type="match status" value="1"/>
</dbReference>
<dbReference type="AlphaFoldDB" id="A0A6B0TN30"/>
<dbReference type="PANTHER" id="PTHR23534">
    <property type="entry name" value="MFS PERMEASE"/>
    <property type="match status" value="1"/>
</dbReference>
<dbReference type="InterPro" id="IPR020846">
    <property type="entry name" value="MFS_dom"/>
</dbReference>